<accession>A0AAD8H3G1</accession>
<proteinExistence type="predicted"/>
<reference evidence="1" key="1">
    <citation type="submission" date="2023-02" db="EMBL/GenBank/DDBJ databases">
        <title>Genome of toxic invasive species Heracleum sosnowskyi carries increased number of genes despite the absence of recent whole-genome duplications.</title>
        <authorList>
            <person name="Schelkunov M."/>
            <person name="Shtratnikova V."/>
            <person name="Makarenko M."/>
            <person name="Klepikova A."/>
            <person name="Omelchenko D."/>
            <person name="Novikova G."/>
            <person name="Obukhova E."/>
            <person name="Bogdanov V."/>
            <person name="Penin A."/>
            <person name="Logacheva M."/>
        </authorList>
    </citation>
    <scope>NUCLEOTIDE SEQUENCE</scope>
    <source>
        <strain evidence="1">Hsosn_3</strain>
        <tissue evidence="1">Leaf</tissue>
    </source>
</reference>
<evidence type="ECO:0000313" key="2">
    <source>
        <dbReference type="Proteomes" id="UP001237642"/>
    </source>
</evidence>
<evidence type="ECO:0000313" key="1">
    <source>
        <dbReference type="EMBL" id="KAK1359781.1"/>
    </source>
</evidence>
<gene>
    <name evidence="1" type="ORF">POM88_044255</name>
</gene>
<protein>
    <submittedName>
        <fullName evidence="1">Uncharacterized protein</fullName>
    </submittedName>
</protein>
<comment type="caution">
    <text evidence="1">The sequence shown here is derived from an EMBL/GenBank/DDBJ whole genome shotgun (WGS) entry which is preliminary data.</text>
</comment>
<dbReference type="EMBL" id="JAUIZM010000010">
    <property type="protein sequence ID" value="KAK1359781.1"/>
    <property type="molecule type" value="Genomic_DNA"/>
</dbReference>
<reference evidence="1" key="2">
    <citation type="submission" date="2023-05" db="EMBL/GenBank/DDBJ databases">
        <authorList>
            <person name="Schelkunov M.I."/>
        </authorList>
    </citation>
    <scope>NUCLEOTIDE SEQUENCE</scope>
    <source>
        <strain evidence="1">Hsosn_3</strain>
        <tissue evidence="1">Leaf</tissue>
    </source>
</reference>
<dbReference type="AlphaFoldDB" id="A0AAD8H3G1"/>
<name>A0AAD8H3G1_9APIA</name>
<organism evidence="1 2">
    <name type="scientific">Heracleum sosnowskyi</name>
    <dbReference type="NCBI Taxonomy" id="360622"/>
    <lineage>
        <taxon>Eukaryota</taxon>
        <taxon>Viridiplantae</taxon>
        <taxon>Streptophyta</taxon>
        <taxon>Embryophyta</taxon>
        <taxon>Tracheophyta</taxon>
        <taxon>Spermatophyta</taxon>
        <taxon>Magnoliopsida</taxon>
        <taxon>eudicotyledons</taxon>
        <taxon>Gunneridae</taxon>
        <taxon>Pentapetalae</taxon>
        <taxon>asterids</taxon>
        <taxon>campanulids</taxon>
        <taxon>Apiales</taxon>
        <taxon>Apiaceae</taxon>
        <taxon>Apioideae</taxon>
        <taxon>apioid superclade</taxon>
        <taxon>Tordylieae</taxon>
        <taxon>Tordyliinae</taxon>
        <taxon>Heracleum</taxon>
    </lineage>
</organism>
<dbReference type="Proteomes" id="UP001237642">
    <property type="component" value="Unassembled WGS sequence"/>
</dbReference>
<sequence>MAYFWRQHDTIKHGCSIRSMPRIWMPRIQIPGNWQPKRSSIQIAQYSCILSGIPFQDCFGNSHCHSSFIKNRAMKLKQSSTKEKIKRNVYLRMESAYAPHDHSGSLGGLIGIKESEKTCKYDKCSKICTVQSDLKVIRKHVEEDDVNVIQHSLI</sequence>
<keyword evidence="2" id="KW-1185">Reference proteome</keyword>